<organism evidence="3 4">
    <name type="scientific">Ancylostoma duodenale</name>
    <dbReference type="NCBI Taxonomy" id="51022"/>
    <lineage>
        <taxon>Eukaryota</taxon>
        <taxon>Metazoa</taxon>
        <taxon>Ecdysozoa</taxon>
        <taxon>Nematoda</taxon>
        <taxon>Chromadorea</taxon>
        <taxon>Rhabditida</taxon>
        <taxon>Rhabditina</taxon>
        <taxon>Rhabditomorpha</taxon>
        <taxon>Strongyloidea</taxon>
        <taxon>Ancylostomatidae</taxon>
        <taxon>Ancylostomatinae</taxon>
        <taxon>Ancylostoma</taxon>
    </lineage>
</organism>
<keyword evidence="1" id="KW-0472">Membrane</keyword>
<proteinExistence type="predicted"/>
<dbReference type="Proteomes" id="UP000054047">
    <property type="component" value="Unassembled WGS sequence"/>
</dbReference>
<evidence type="ECO:0000256" key="1">
    <source>
        <dbReference type="SAM" id="Phobius"/>
    </source>
</evidence>
<feature type="transmembrane region" description="Helical" evidence="1">
    <location>
        <begin position="75"/>
        <end position="97"/>
    </location>
</feature>
<dbReference type="AlphaFoldDB" id="A0A0C2GM51"/>
<evidence type="ECO:0000313" key="4">
    <source>
        <dbReference type="Proteomes" id="UP000054047"/>
    </source>
</evidence>
<evidence type="ECO:0000313" key="3">
    <source>
        <dbReference type="EMBL" id="KIH60049.1"/>
    </source>
</evidence>
<keyword evidence="1" id="KW-1133">Transmembrane helix</keyword>
<dbReference type="GO" id="GO:0000139">
    <property type="term" value="C:Golgi membrane"/>
    <property type="evidence" value="ECO:0007669"/>
    <property type="project" value="TreeGrafter"/>
</dbReference>
<sequence length="104" mass="11534">MTRSRIATVTRTLPRPSLTVLALSLPSFVCLGGAGRQQRVCGGPEEADDRSPMALDIRKLDIYRKVPKDLTQPTLAGAIISITCVLFISFMVFNDILEYIYIDM</sequence>
<name>A0A0C2GM51_9BILA</name>
<dbReference type="InterPro" id="IPR039542">
    <property type="entry name" value="Erv_N"/>
</dbReference>
<dbReference type="OrthoDB" id="5820057at2759"/>
<dbReference type="GO" id="GO:0006888">
    <property type="term" value="P:endoplasmic reticulum to Golgi vesicle-mediated transport"/>
    <property type="evidence" value="ECO:0007669"/>
    <property type="project" value="TreeGrafter"/>
</dbReference>
<accession>A0A0C2GM51</accession>
<protein>
    <recommendedName>
        <fullName evidence="2">Endoplasmic reticulum vesicle transporter N-terminal domain-containing protein</fullName>
    </recommendedName>
</protein>
<dbReference type="GO" id="GO:0030134">
    <property type="term" value="C:COPII-coated ER to Golgi transport vesicle"/>
    <property type="evidence" value="ECO:0007669"/>
    <property type="project" value="TreeGrafter"/>
</dbReference>
<keyword evidence="4" id="KW-1185">Reference proteome</keyword>
<dbReference type="GO" id="GO:0006890">
    <property type="term" value="P:retrograde vesicle-mediated transport, Golgi to endoplasmic reticulum"/>
    <property type="evidence" value="ECO:0007669"/>
    <property type="project" value="TreeGrafter"/>
</dbReference>
<dbReference type="PANTHER" id="PTHR10984">
    <property type="entry name" value="ENDOPLASMIC RETICULUM-GOLGI INTERMEDIATE COMPARTMENT PROTEIN"/>
    <property type="match status" value="1"/>
</dbReference>
<gene>
    <name evidence="3" type="ORF">ANCDUO_09706</name>
</gene>
<keyword evidence="1" id="KW-0812">Transmembrane</keyword>
<dbReference type="InterPro" id="IPR045888">
    <property type="entry name" value="Erv"/>
</dbReference>
<dbReference type="EMBL" id="KN731326">
    <property type="protein sequence ID" value="KIH60049.1"/>
    <property type="molecule type" value="Genomic_DNA"/>
</dbReference>
<dbReference type="PANTHER" id="PTHR10984:SF36">
    <property type="entry name" value="ENDOPLASMIC RETICULUM-GOLGI INTERMEDIATE COMPARTMENT PROTEIN 1"/>
    <property type="match status" value="1"/>
</dbReference>
<evidence type="ECO:0000259" key="2">
    <source>
        <dbReference type="Pfam" id="PF13850"/>
    </source>
</evidence>
<dbReference type="Pfam" id="PF13850">
    <property type="entry name" value="ERGIC_N"/>
    <property type="match status" value="1"/>
</dbReference>
<dbReference type="GO" id="GO:0005789">
    <property type="term" value="C:endoplasmic reticulum membrane"/>
    <property type="evidence" value="ECO:0007669"/>
    <property type="project" value="TreeGrafter"/>
</dbReference>
<feature type="domain" description="Endoplasmic reticulum vesicle transporter N-terminal" evidence="2">
    <location>
        <begin position="57"/>
        <end position="102"/>
    </location>
</feature>
<reference evidence="3 4" key="1">
    <citation type="submission" date="2013-12" db="EMBL/GenBank/DDBJ databases">
        <title>Draft genome of the parsitic nematode Ancylostoma duodenale.</title>
        <authorList>
            <person name="Mitreva M."/>
        </authorList>
    </citation>
    <scope>NUCLEOTIDE SEQUENCE [LARGE SCALE GENOMIC DNA]</scope>
    <source>
        <strain evidence="3 4">Zhejiang</strain>
    </source>
</reference>